<dbReference type="EMBL" id="JACSQY010000003">
    <property type="protein sequence ID" value="MBD7907867.1"/>
    <property type="molecule type" value="Genomic_DNA"/>
</dbReference>
<feature type="domain" description="Deacetylase PdaC" evidence="2">
    <location>
        <begin position="35"/>
        <end position="95"/>
    </location>
</feature>
<dbReference type="Proteomes" id="UP000659496">
    <property type="component" value="Unassembled WGS sequence"/>
</dbReference>
<dbReference type="Pfam" id="PF11738">
    <property type="entry name" value="DUF3298"/>
    <property type="match status" value="1"/>
</dbReference>
<dbReference type="InterPro" id="IPR021729">
    <property type="entry name" value="DUF3298"/>
</dbReference>
<dbReference type="Pfam" id="PF13739">
    <property type="entry name" value="PdaC"/>
    <property type="match status" value="1"/>
</dbReference>
<organism evidence="3 4">
    <name type="scientific">Sporosarcina gallistercoris</name>
    <dbReference type="NCBI Taxonomy" id="2762245"/>
    <lineage>
        <taxon>Bacteria</taxon>
        <taxon>Bacillati</taxon>
        <taxon>Bacillota</taxon>
        <taxon>Bacilli</taxon>
        <taxon>Bacillales</taxon>
        <taxon>Caryophanaceae</taxon>
        <taxon>Sporosarcina</taxon>
    </lineage>
</organism>
<accession>A0ABR8PI63</accession>
<dbReference type="Gene3D" id="3.90.640.20">
    <property type="entry name" value="Heat-shock cognate protein, ATPase"/>
    <property type="match status" value="1"/>
</dbReference>
<proteinExistence type="predicted"/>
<reference evidence="3 4" key="1">
    <citation type="submission" date="2020-08" db="EMBL/GenBank/DDBJ databases">
        <title>A Genomic Blueprint of the Chicken Gut Microbiome.</title>
        <authorList>
            <person name="Gilroy R."/>
            <person name="Ravi A."/>
            <person name="Getino M."/>
            <person name="Pursley I."/>
            <person name="Horton D.L."/>
            <person name="Alikhan N.-F."/>
            <person name="Baker D."/>
            <person name="Gharbi K."/>
            <person name="Hall N."/>
            <person name="Watson M."/>
            <person name="Adriaenssens E.M."/>
            <person name="Foster-Nyarko E."/>
            <person name="Jarju S."/>
            <person name="Secka A."/>
            <person name="Antonio M."/>
            <person name="Oren A."/>
            <person name="Chaudhuri R."/>
            <person name="La Ragione R.M."/>
            <person name="Hildebrand F."/>
            <person name="Pallen M.J."/>
        </authorList>
    </citation>
    <scope>NUCLEOTIDE SEQUENCE [LARGE SCALE GENOMIC DNA]</scope>
    <source>
        <strain evidence="3 4">Sa3CUA8</strain>
    </source>
</reference>
<dbReference type="Gene3D" id="3.30.565.40">
    <property type="entry name" value="Fervidobacterium nodosum Rt17-B1 like"/>
    <property type="match status" value="1"/>
</dbReference>
<evidence type="ECO:0000313" key="3">
    <source>
        <dbReference type="EMBL" id="MBD7907867.1"/>
    </source>
</evidence>
<dbReference type="InterPro" id="IPR025303">
    <property type="entry name" value="PdaC"/>
</dbReference>
<sequence length="204" mass="23781">MKNVPTLITTRQLQNPSPSISIVFPEVHLPHLPVVQHSLNTQIRNELNQLLIDQNYYDPNLVELIVYFEIKTNERNLLSLTLIAYSFTGGAHGMTVVKAMTFDTLTGKRYSLYDLLGPQDFEKPLSDRIRTKIEEWDVELLDPPFTEIRRDQDFYLADTSIVIYFQLYEITPYVWGFPYFPIALKDIEKLIPAESPLQRFIPFL</sequence>
<evidence type="ECO:0000259" key="1">
    <source>
        <dbReference type="Pfam" id="PF11738"/>
    </source>
</evidence>
<protein>
    <submittedName>
        <fullName evidence="3">DUF3298 and DUF4163 domain-containing protein</fullName>
    </submittedName>
</protein>
<feature type="domain" description="DUF3298" evidence="1">
    <location>
        <begin position="114"/>
        <end position="182"/>
    </location>
</feature>
<name>A0ABR8PI63_9BACL</name>
<evidence type="ECO:0000313" key="4">
    <source>
        <dbReference type="Proteomes" id="UP000659496"/>
    </source>
</evidence>
<evidence type="ECO:0000259" key="2">
    <source>
        <dbReference type="Pfam" id="PF13739"/>
    </source>
</evidence>
<keyword evidence="4" id="KW-1185">Reference proteome</keyword>
<dbReference type="InterPro" id="IPR037126">
    <property type="entry name" value="PdaC/RsiV-like_sf"/>
</dbReference>
<dbReference type="RefSeq" id="WP_191689020.1">
    <property type="nucleotide sequence ID" value="NZ_JACSQY010000003.1"/>
</dbReference>
<comment type="caution">
    <text evidence="3">The sequence shown here is derived from an EMBL/GenBank/DDBJ whole genome shotgun (WGS) entry which is preliminary data.</text>
</comment>
<gene>
    <name evidence="3" type="ORF">H9659_05960</name>
</gene>